<dbReference type="Proteomes" id="UP001283361">
    <property type="component" value="Unassembled WGS sequence"/>
</dbReference>
<keyword evidence="3" id="KW-1185">Reference proteome</keyword>
<feature type="compositionally biased region" description="Low complexity" evidence="1">
    <location>
        <begin position="566"/>
        <end position="575"/>
    </location>
</feature>
<dbReference type="AlphaFoldDB" id="A0AAE0YKQ5"/>
<evidence type="ECO:0000256" key="1">
    <source>
        <dbReference type="SAM" id="MobiDB-lite"/>
    </source>
</evidence>
<feature type="compositionally biased region" description="Polar residues" evidence="1">
    <location>
        <begin position="241"/>
        <end position="269"/>
    </location>
</feature>
<feature type="compositionally biased region" description="Polar residues" evidence="1">
    <location>
        <begin position="677"/>
        <end position="706"/>
    </location>
</feature>
<feature type="region of interest" description="Disordered" evidence="1">
    <location>
        <begin position="411"/>
        <end position="475"/>
    </location>
</feature>
<feature type="compositionally biased region" description="Basic and acidic residues" evidence="1">
    <location>
        <begin position="596"/>
        <end position="634"/>
    </location>
</feature>
<feature type="compositionally biased region" description="Polar residues" evidence="1">
    <location>
        <begin position="541"/>
        <end position="554"/>
    </location>
</feature>
<evidence type="ECO:0000313" key="2">
    <source>
        <dbReference type="EMBL" id="KAK3748282.1"/>
    </source>
</evidence>
<feature type="compositionally biased region" description="Polar residues" evidence="1">
    <location>
        <begin position="635"/>
        <end position="670"/>
    </location>
</feature>
<feature type="region of interest" description="Disordered" evidence="1">
    <location>
        <begin position="540"/>
        <end position="727"/>
    </location>
</feature>
<proteinExistence type="predicted"/>
<feature type="compositionally biased region" description="Polar residues" evidence="1">
    <location>
        <begin position="416"/>
        <end position="448"/>
    </location>
</feature>
<gene>
    <name evidence="2" type="ORF">RRG08_039534</name>
</gene>
<comment type="caution">
    <text evidence="2">The sequence shown here is derived from an EMBL/GenBank/DDBJ whole genome shotgun (WGS) entry which is preliminary data.</text>
</comment>
<feature type="region of interest" description="Disordered" evidence="1">
    <location>
        <begin position="325"/>
        <end position="384"/>
    </location>
</feature>
<feature type="compositionally biased region" description="Basic and acidic residues" evidence="1">
    <location>
        <begin position="57"/>
        <end position="105"/>
    </location>
</feature>
<name>A0AAE0YKQ5_9GAST</name>
<protein>
    <submittedName>
        <fullName evidence="2">Uncharacterized protein</fullName>
    </submittedName>
</protein>
<feature type="region of interest" description="Disordered" evidence="1">
    <location>
        <begin position="496"/>
        <end position="522"/>
    </location>
</feature>
<feature type="compositionally biased region" description="Low complexity" evidence="1">
    <location>
        <begin position="496"/>
        <end position="508"/>
    </location>
</feature>
<evidence type="ECO:0000313" key="3">
    <source>
        <dbReference type="Proteomes" id="UP001283361"/>
    </source>
</evidence>
<feature type="compositionally biased region" description="Basic and acidic residues" evidence="1">
    <location>
        <begin position="509"/>
        <end position="522"/>
    </location>
</feature>
<dbReference type="EMBL" id="JAWDGP010006036">
    <property type="protein sequence ID" value="KAK3748282.1"/>
    <property type="molecule type" value="Genomic_DNA"/>
</dbReference>
<organism evidence="2 3">
    <name type="scientific">Elysia crispata</name>
    <name type="common">lettuce slug</name>
    <dbReference type="NCBI Taxonomy" id="231223"/>
    <lineage>
        <taxon>Eukaryota</taxon>
        <taxon>Metazoa</taxon>
        <taxon>Spiralia</taxon>
        <taxon>Lophotrochozoa</taxon>
        <taxon>Mollusca</taxon>
        <taxon>Gastropoda</taxon>
        <taxon>Heterobranchia</taxon>
        <taxon>Euthyneura</taxon>
        <taxon>Panpulmonata</taxon>
        <taxon>Sacoglossa</taxon>
        <taxon>Placobranchoidea</taxon>
        <taxon>Plakobranchidae</taxon>
        <taxon>Elysia</taxon>
    </lineage>
</organism>
<sequence>MPRSKKSGFKKHRNAKAAPNDDQFGSVHNGETLACGAQPNQPMSDAALHELAQIQDVPHDEEKQNEAQPRQEEHSEAQSRQEEQVEAQPRQEKHSEAQSRQEEQSKAQSRQEVQVEAQPLQEEQNEAQPSQEEQIEAQPRQEEQSTAQSRQEVQVEAQPRQEEQSKAQPSQEEQVEAQPRQEEQIEAQPRQGEKVEAQPSLEEQVEAHPRIRHQWQVKVDKTLGKAVFIFVIEDMPRKENSQNQNPSGNQTSPTSHQPQEQYVGQPHNQRQLNLKDGHESSELSNMNNANMDRYTHNNTESLDLETLNTIIVPYIMQKVNEAQTQQEEQVEAQPRQEEQVEAQPRQEEQVEAQPRQEEKVEAQPRREEKVEAQPSLEEQVAAQPRIRHQWQVEVDKTLGKAVFIFAIEGMPRKENPQNQNPAGDQTSLTSHQPQEQYVGQPHNQQQLNLKDGHESSELPNMNNANTDRYSHNNTKSLDLETLNTIIVPYIMQKVTEAQTQQEEQGEAQPRQEEHQQHPEVDETFARALSELIIHRMREMENSSAQDQAGNQKPPTSHEPQKQLVSQPQQEQCHQQPHSKDGNESLEASNIDSGDTDPYRESESEPDDADPHHLETLSRRHVEQRRKNESSRLKNSDGNQLSATSQNQRDQQEAQTQRVEHQQQINPTNITRAGRSPNPISHGSQSFHAFCANPSSHQQTSPNQIPRGSQPFHAFYANPSSHQQTSQIQISHGSQPIPAFYANPNSHPQISQTQILHGSQPFHVFYANPSSHQQTPNQISHGSQPIQVFHANPNSHPQTSQIQISPASQQIQQTVYVNATPFQTLNGYQALHLYHRQTMSFQSPHRHQPLTAVYVPPLAASQVPLFDPSVPPPGMYLRFF</sequence>
<feature type="compositionally biased region" description="Basic and acidic residues" evidence="1">
    <location>
        <begin position="334"/>
        <end position="371"/>
    </location>
</feature>
<feature type="region of interest" description="Disordered" evidence="1">
    <location>
        <begin position="1"/>
        <end position="207"/>
    </location>
</feature>
<accession>A0AAE0YKQ5</accession>
<feature type="compositionally biased region" description="Polar residues" evidence="1">
    <location>
        <begin position="457"/>
        <end position="475"/>
    </location>
</feature>
<reference evidence="2" key="1">
    <citation type="journal article" date="2023" name="G3 (Bethesda)">
        <title>A reference genome for the long-term kleptoplast-retaining sea slug Elysia crispata morphotype clarki.</title>
        <authorList>
            <person name="Eastman K.E."/>
            <person name="Pendleton A.L."/>
            <person name="Shaikh M.A."/>
            <person name="Suttiyut T."/>
            <person name="Ogas R."/>
            <person name="Tomko P."/>
            <person name="Gavelis G."/>
            <person name="Widhalm J.R."/>
            <person name="Wisecaver J.H."/>
        </authorList>
    </citation>
    <scope>NUCLEOTIDE SEQUENCE</scope>
    <source>
        <strain evidence="2">ECLA1</strain>
    </source>
</reference>
<feature type="compositionally biased region" description="Basic residues" evidence="1">
    <location>
        <begin position="1"/>
        <end position="15"/>
    </location>
</feature>
<feature type="region of interest" description="Disordered" evidence="1">
    <location>
        <begin position="237"/>
        <end position="269"/>
    </location>
</feature>